<evidence type="ECO:0000256" key="1">
    <source>
        <dbReference type="ARBA" id="ARBA00004275"/>
    </source>
</evidence>
<dbReference type="FunFam" id="3.10.129.10:FF:000013">
    <property type="entry name" value="Peroxisomal multifunctional enzyme type 2"/>
    <property type="match status" value="1"/>
</dbReference>
<keyword evidence="4" id="KW-0456">Lyase</keyword>
<gene>
    <name evidence="8" type="ORF">PACLA_8A063057</name>
</gene>
<feature type="domain" description="SCP2" evidence="6">
    <location>
        <begin position="253"/>
        <end position="349"/>
    </location>
</feature>
<evidence type="ECO:0000313" key="8">
    <source>
        <dbReference type="EMBL" id="CAB4035610.1"/>
    </source>
</evidence>
<name>A0A7D9LJ90_PARCT</name>
<protein>
    <submittedName>
        <fullName evidence="8">Peroxisomal multifunctional enzyme type 2-like</fullName>
    </submittedName>
</protein>
<dbReference type="Gene3D" id="3.10.129.10">
    <property type="entry name" value="Hotdog Thioesterase"/>
    <property type="match status" value="1"/>
</dbReference>
<dbReference type="Gene3D" id="3.30.1050.10">
    <property type="entry name" value="SCP2 sterol-binding domain"/>
    <property type="match status" value="2"/>
</dbReference>
<reference evidence="8" key="1">
    <citation type="submission" date="2020-04" db="EMBL/GenBank/DDBJ databases">
        <authorList>
            <person name="Alioto T."/>
            <person name="Alioto T."/>
            <person name="Gomez Garrido J."/>
        </authorList>
    </citation>
    <scope>NUCLEOTIDE SEQUENCE</scope>
    <source>
        <strain evidence="8">A484AB</strain>
    </source>
</reference>
<feature type="domain" description="MaoC-like" evidence="5">
    <location>
        <begin position="95"/>
        <end position="208"/>
    </location>
</feature>
<dbReference type="InterPro" id="IPR054357">
    <property type="entry name" value="MFE-2_N"/>
</dbReference>
<evidence type="ECO:0000259" key="5">
    <source>
        <dbReference type="Pfam" id="PF01575"/>
    </source>
</evidence>
<evidence type="ECO:0000256" key="3">
    <source>
        <dbReference type="ARBA" id="ARBA00023140"/>
    </source>
</evidence>
<dbReference type="PANTHER" id="PTHR13078">
    <property type="entry name" value="PEROXISOMAL MULTIFUNCTIONAL ENZYME TYPE 2-RELATED"/>
    <property type="match status" value="1"/>
</dbReference>
<dbReference type="SUPFAM" id="SSF55718">
    <property type="entry name" value="SCP-like"/>
    <property type="match status" value="2"/>
</dbReference>
<dbReference type="GO" id="GO:0003857">
    <property type="term" value="F:(3S)-3-hydroxyacyl-CoA dehydrogenase (NAD+) activity"/>
    <property type="evidence" value="ECO:0007669"/>
    <property type="project" value="TreeGrafter"/>
</dbReference>
<feature type="domain" description="SCP2" evidence="6">
    <location>
        <begin position="388"/>
        <end position="487"/>
    </location>
</feature>
<dbReference type="InterPro" id="IPR036527">
    <property type="entry name" value="SCP2_sterol-bd_dom_sf"/>
</dbReference>
<comment type="similarity">
    <text evidence="2">Belongs to the short-chain dehydrogenases/reductases (SDR) family.</text>
</comment>
<evidence type="ECO:0000256" key="2">
    <source>
        <dbReference type="ARBA" id="ARBA00006484"/>
    </source>
</evidence>
<keyword evidence="9" id="KW-1185">Reference proteome</keyword>
<dbReference type="Pfam" id="PF02036">
    <property type="entry name" value="SCP2"/>
    <property type="match status" value="2"/>
</dbReference>
<dbReference type="AlphaFoldDB" id="A0A7D9LJ90"/>
<evidence type="ECO:0000313" key="9">
    <source>
        <dbReference type="Proteomes" id="UP001152795"/>
    </source>
</evidence>
<accession>A0A7D9LJ90</accession>
<evidence type="ECO:0000256" key="4">
    <source>
        <dbReference type="ARBA" id="ARBA00023239"/>
    </source>
</evidence>
<comment type="subcellular location">
    <subcellularLocation>
        <location evidence="1">Peroxisome</location>
    </subcellularLocation>
</comment>
<dbReference type="GO" id="GO:0044594">
    <property type="term" value="F:17-beta-hydroxysteroid dehydrogenase (NAD+) activity"/>
    <property type="evidence" value="ECO:0007669"/>
    <property type="project" value="TreeGrafter"/>
</dbReference>
<dbReference type="InterPro" id="IPR029069">
    <property type="entry name" value="HotDog_dom_sf"/>
</dbReference>
<dbReference type="GO" id="GO:0005777">
    <property type="term" value="C:peroxisome"/>
    <property type="evidence" value="ECO:0007669"/>
    <property type="project" value="UniProtKB-SubCell"/>
</dbReference>
<dbReference type="PANTHER" id="PTHR13078:SF56">
    <property type="entry name" value="PEROXISOMAL MULTIFUNCTIONAL ENZYME TYPE 2"/>
    <property type="match status" value="1"/>
</dbReference>
<dbReference type="Pfam" id="PF22622">
    <property type="entry name" value="MFE-2_hydrat-2_N"/>
    <property type="match status" value="1"/>
</dbReference>
<dbReference type="OrthoDB" id="3592703at2759"/>
<evidence type="ECO:0000259" key="6">
    <source>
        <dbReference type="Pfam" id="PF02036"/>
    </source>
</evidence>
<evidence type="ECO:0000259" key="7">
    <source>
        <dbReference type="Pfam" id="PF22622"/>
    </source>
</evidence>
<dbReference type="Pfam" id="PF01575">
    <property type="entry name" value="MaoC_dehydratas"/>
    <property type="match status" value="1"/>
</dbReference>
<dbReference type="GO" id="GO:0018812">
    <property type="term" value="F:3-hydroxyacyl-CoA dehydratase activity"/>
    <property type="evidence" value="ECO:0007669"/>
    <property type="project" value="UniProtKB-ARBA"/>
</dbReference>
<dbReference type="InterPro" id="IPR003033">
    <property type="entry name" value="SCP2_sterol-bd_dom"/>
</dbReference>
<comment type="caution">
    <text evidence="8">The sequence shown here is derived from an EMBL/GenBank/DDBJ whole genome shotgun (WGS) entry which is preliminary data.</text>
</comment>
<dbReference type="Proteomes" id="UP001152795">
    <property type="component" value="Unassembled WGS sequence"/>
</dbReference>
<organism evidence="8 9">
    <name type="scientific">Paramuricea clavata</name>
    <name type="common">Red gorgonian</name>
    <name type="synonym">Violescent sea-whip</name>
    <dbReference type="NCBI Taxonomy" id="317549"/>
    <lineage>
        <taxon>Eukaryota</taxon>
        <taxon>Metazoa</taxon>
        <taxon>Cnidaria</taxon>
        <taxon>Anthozoa</taxon>
        <taxon>Octocorallia</taxon>
        <taxon>Malacalcyonacea</taxon>
        <taxon>Plexauridae</taxon>
        <taxon>Paramuricea</taxon>
    </lineage>
</organism>
<keyword evidence="3" id="KW-0576">Peroxisome</keyword>
<proteinExistence type="inferred from homology"/>
<sequence length="492" mass="53129">MKFISVASHLSCLQVLHGEQYLELYRPLQPNATLKSNIVVADVLDKKSGALIIVNITTSDEKGPVCFSQFAIFCVGSGGFGGKTHSNELKPLAATPSRAPDVVEVEKTGNSQAALYRLAGDLNPLHIDPSFAAMGGFKSPILHGLCSVGIATRAVLKHFCDNDVRKFKAIKARFSKPVIPGQSIRTEMWKEGNRVLLQCKVVETGDVLLSRAYIELHGNVVLPNKSPKPSAAAQPATTSALQSDALFQLMSDQLPNYPDLPKKIKASFLWRLTKGGKVVSEWTTDFTKERGSVTHGKPSGKPSCTITIADEDFMRIAMGETNPQKLFMRGKGKIAGNIMLAQKLQTLLKEFDLKKKMAKANKKPTNAPAKTPPSGNPNLKAHAIFTELGTRLASMPHLTKKIKATFLWNITKDGKTAGQWFIDLKTGTGSITAGAPAGKPDCTITVADDDFVKVVTGKANAQQLFMTGKLKVGGNILLTQKLGDLLKSQAKL</sequence>
<dbReference type="GO" id="GO:0006635">
    <property type="term" value="P:fatty acid beta-oxidation"/>
    <property type="evidence" value="ECO:0007669"/>
    <property type="project" value="TreeGrafter"/>
</dbReference>
<feature type="domain" description="Peroxisomal multifunctional enzyme type 2-like N-terminal" evidence="7">
    <location>
        <begin position="10"/>
        <end position="76"/>
    </location>
</feature>
<dbReference type="SUPFAM" id="SSF54637">
    <property type="entry name" value="Thioesterase/thiol ester dehydrase-isomerase"/>
    <property type="match status" value="2"/>
</dbReference>
<dbReference type="EMBL" id="CACRXK020021207">
    <property type="protein sequence ID" value="CAB4035610.1"/>
    <property type="molecule type" value="Genomic_DNA"/>
</dbReference>
<dbReference type="CDD" id="cd03448">
    <property type="entry name" value="HDE_HSD"/>
    <property type="match status" value="1"/>
</dbReference>
<dbReference type="InterPro" id="IPR002539">
    <property type="entry name" value="MaoC-like_dom"/>
</dbReference>